<organism evidence="1 2">
    <name type="scientific">Rhizopogon vesiculosus</name>
    <dbReference type="NCBI Taxonomy" id="180088"/>
    <lineage>
        <taxon>Eukaryota</taxon>
        <taxon>Fungi</taxon>
        <taxon>Dikarya</taxon>
        <taxon>Basidiomycota</taxon>
        <taxon>Agaricomycotina</taxon>
        <taxon>Agaricomycetes</taxon>
        <taxon>Agaricomycetidae</taxon>
        <taxon>Boletales</taxon>
        <taxon>Suillineae</taxon>
        <taxon>Rhizopogonaceae</taxon>
        <taxon>Rhizopogon</taxon>
    </lineage>
</organism>
<dbReference type="EMBL" id="LVVM01004693">
    <property type="protein sequence ID" value="OJA12326.1"/>
    <property type="molecule type" value="Genomic_DNA"/>
</dbReference>
<evidence type="ECO:0000313" key="1">
    <source>
        <dbReference type="EMBL" id="OJA12326.1"/>
    </source>
</evidence>
<accession>A0A1J8PSY9</accession>
<dbReference type="Proteomes" id="UP000183567">
    <property type="component" value="Unassembled WGS sequence"/>
</dbReference>
<proteinExistence type="predicted"/>
<protein>
    <submittedName>
        <fullName evidence="1">Uncharacterized protein</fullName>
    </submittedName>
</protein>
<dbReference type="OrthoDB" id="10480952at2759"/>
<reference evidence="1 2" key="1">
    <citation type="submission" date="2016-03" db="EMBL/GenBank/DDBJ databases">
        <title>Comparative genomics of the ectomycorrhizal sister species Rhizopogon vinicolor and Rhizopogon vesiculosus (Basidiomycota: Boletales) reveals a divergence of the mating type B locus.</title>
        <authorList>
            <person name="Mujic A.B."/>
            <person name="Kuo A."/>
            <person name="Tritt A."/>
            <person name="Lipzen A."/>
            <person name="Chen C."/>
            <person name="Johnson J."/>
            <person name="Sharma A."/>
            <person name="Barry K."/>
            <person name="Grigoriev I.V."/>
            <person name="Spatafora J.W."/>
        </authorList>
    </citation>
    <scope>NUCLEOTIDE SEQUENCE [LARGE SCALE GENOMIC DNA]</scope>
    <source>
        <strain evidence="1 2">AM-OR11-056</strain>
    </source>
</reference>
<keyword evidence="2" id="KW-1185">Reference proteome</keyword>
<gene>
    <name evidence="1" type="ORF">AZE42_07342</name>
</gene>
<evidence type="ECO:0000313" key="2">
    <source>
        <dbReference type="Proteomes" id="UP000183567"/>
    </source>
</evidence>
<dbReference type="AlphaFoldDB" id="A0A1J8PSY9"/>
<comment type="caution">
    <text evidence="1">The sequence shown here is derived from an EMBL/GenBank/DDBJ whole genome shotgun (WGS) entry which is preliminary data.</text>
</comment>
<sequence length="108" mass="11937">MPSLATVMSWRHPGTGLIYDLSDNPSKFMLQPLFSDRNDIFMYMPPVPAIGICSLSSPIFRVKSVNEDGSQGPSIGWQLQNGNDGTQVRCVQVRIANVKERNGSEQIP</sequence>
<name>A0A1J8PSY9_9AGAM</name>